<feature type="chain" id="PRO_5045604218" evidence="1">
    <location>
        <begin position="29"/>
        <end position="340"/>
    </location>
</feature>
<evidence type="ECO:0000256" key="1">
    <source>
        <dbReference type="SAM" id="SignalP"/>
    </source>
</evidence>
<dbReference type="EMBL" id="JADBDZ010000001">
    <property type="protein sequence ID" value="MBE1536680.1"/>
    <property type="molecule type" value="Genomic_DNA"/>
</dbReference>
<dbReference type="Pfam" id="PF02470">
    <property type="entry name" value="MlaD"/>
    <property type="match status" value="1"/>
</dbReference>
<evidence type="ECO:0000259" key="3">
    <source>
        <dbReference type="Pfam" id="PF11887"/>
    </source>
</evidence>
<feature type="signal peptide" evidence="1">
    <location>
        <begin position="1"/>
        <end position="28"/>
    </location>
</feature>
<dbReference type="RefSeq" id="WP_192762686.1">
    <property type="nucleotide sequence ID" value="NZ_JADBDZ010000001.1"/>
</dbReference>
<name>A0ABR9K1G2_9ACTN</name>
<dbReference type="NCBIfam" id="TIGR00996">
    <property type="entry name" value="Mtu_fam_mce"/>
    <property type="match status" value="1"/>
</dbReference>
<dbReference type="InterPro" id="IPR005693">
    <property type="entry name" value="Mce"/>
</dbReference>
<dbReference type="Proteomes" id="UP000627838">
    <property type="component" value="Unassembled WGS sequence"/>
</dbReference>
<feature type="domain" description="Mce/MlaD" evidence="2">
    <location>
        <begin position="31"/>
        <end position="110"/>
    </location>
</feature>
<evidence type="ECO:0000313" key="5">
    <source>
        <dbReference type="Proteomes" id="UP000627838"/>
    </source>
</evidence>
<dbReference type="Pfam" id="PF11887">
    <property type="entry name" value="Mce4_CUP1"/>
    <property type="match status" value="1"/>
</dbReference>
<dbReference type="PANTHER" id="PTHR33371">
    <property type="entry name" value="INTERMEMBRANE PHOSPHOLIPID TRANSPORT SYSTEM BINDING PROTEIN MLAD-RELATED"/>
    <property type="match status" value="1"/>
</dbReference>
<dbReference type="PANTHER" id="PTHR33371:SF15">
    <property type="entry name" value="LIPOPROTEIN LPRN"/>
    <property type="match status" value="1"/>
</dbReference>
<evidence type="ECO:0000259" key="2">
    <source>
        <dbReference type="Pfam" id="PF02470"/>
    </source>
</evidence>
<protein>
    <submittedName>
        <fullName evidence="4">Phospholipid/cholesterol/gamma-HCH transport system substrate-binding protein</fullName>
    </submittedName>
</protein>
<dbReference type="InterPro" id="IPR024516">
    <property type="entry name" value="Mce_C"/>
</dbReference>
<reference evidence="4 5" key="1">
    <citation type="submission" date="2020-10" db="EMBL/GenBank/DDBJ databases">
        <title>Sequencing the genomes of 1000 actinobacteria strains.</title>
        <authorList>
            <person name="Klenk H.-P."/>
        </authorList>
    </citation>
    <scope>NUCLEOTIDE SEQUENCE [LARGE SCALE GENOMIC DNA]</scope>
    <source>
        <strain evidence="4 5">DSM 46744</strain>
    </source>
</reference>
<keyword evidence="1" id="KW-0732">Signal</keyword>
<keyword evidence="5" id="KW-1185">Reference proteome</keyword>
<comment type="caution">
    <text evidence="4">The sequence shown here is derived from an EMBL/GenBank/DDBJ whole genome shotgun (WGS) entry which is preliminary data.</text>
</comment>
<accession>A0ABR9K1G2</accession>
<feature type="domain" description="Mammalian cell entry C-terminal" evidence="3">
    <location>
        <begin position="145"/>
        <end position="297"/>
    </location>
</feature>
<dbReference type="InterPro" id="IPR003399">
    <property type="entry name" value="Mce/MlaD"/>
</dbReference>
<sequence length="340" mass="35247">MRFLLFAGVLVLTGSLSGCSLQTLTATAGPLTLTAEFTDVQNLVSGHSVKIADVEVGSVSGVALVGGGTAGYRARVTMSIKDGVEIPTGTAAKVTVTSLLGENYVQLEPPQGRPLNQGPFLKNNARVASAGTSPGFEDIVGGAAPLVGALAAGDAPGLVHTAATALSGRGPKMNAMIGDAATLVATFEKHRGELARAVDDLAGLGEKLAAHEESLGRLPGRLAETTQVLADDREKILTAVRSLSDMAKTVNDTVLIGYTDELRGIVERLGPSMRVLADDRTKLGTLITRLQEFVDRMPRQVYNGQLLTYAVINFDGSATRAGAESPSTLADLVDMLGPGR</sequence>
<gene>
    <name evidence="4" type="ORF">H4W34_006513</name>
</gene>
<organism evidence="4 5">
    <name type="scientific">Actinomadura algeriensis</name>
    <dbReference type="NCBI Taxonomy" id="1679523"/>
    <lineage>
        <taxon>Bacteria</taxon>
        <taxon>Bacillati</taxon>
        <taxon>Actinomycetota</taxon>
        <taxon>Actinomycetes</taxon>
        <taxon>Streptosporangiales</taxon>
        <taxon>Thermomonosporaceae</taxon>
        <taxon>Actinomadura</taxon>
    </lineage>
</organism>
<proteinExistence type="predicted"/>
<dbReference type="PROSITE" id="PS51257">
    <property type="entry name" value="PROKAR_LIPOPROTEIN"/>
    <property type="match status" value="1"/>
</dbReference>
<evidence type="ECO:0000313" key="4">
    <source>
        <dbReference type="EMBL" id="MBE1536680.1"/>
    </source>
</evidence>
<dbReference type="InterPro" id="IPR052336">
    <property type="entry name" value="MlaD_Phospholipid_Transporter"/>
</dbReference>